<feature type="region of interest" description="Disordered" evidence="1">
    <location>
        <begin position="91"/>
        <end position="118"/>
    </location>
</feature>
<dbReference type="Proteomes" id="UP000230002">
    <property type="component" value="Unassembled WGS sequence"/>
</dbReference>
<dbReference type="InterPro" id="IPR011333">
    <property type="entry name" value="SKP1/BTB/POZ_sf"/>
</dbReference>
<evidence type="ECO:0000313" key="3">
    <source>
        <dbReference type="EMBL" id="PIL28409.1"/>
    </source>
</evidence>
<protein>
    <recommendedName>
        <fullName evidence="2">BTB domain-containing protein</fullName>
    </recommendedName>
</protein>
<sequence>MDPPVPPDPADPADVYPTVPLFSYDEGKQIYFQAHLLFSLNSLNPTERRLKFQLCSRLALPTYLPKPPQVLSDPFYTSYKWLTYLSRLQPRDSDADQNDSAPKRAKPAPGRSASPLGRDDDDTFWYHDGNIVVCVPGENTLFKLHRSRLESQCGYFKYMFDTRLVTMAGFFQGCPMYDTPRGVTAKAFKALLKAIETPLSALESPPSQSHTVSLLETAHTLFCNAVARLATNRLLELWDSSHVPTKACPGPYDDRSRSYTTTITTIRLAREYEIPGVLKRALNLLRAPLQRGLLGGVPRHDQAERQGQGAARGVPDAGAVRRLSGEWCCYGYSERGPNWRSAIVERGDLKCGAMDPLRHNLVEKRRAYLKDERWCEGCLRNKEDAWEAKRTERWGMLDQLFDL</sequence>
<reference evidence="3 4" key="1">
    <citation type="journal article" date="2015" name="Sci. Rep.">
        <title>Chromosome-level genome map provides insights into diverse defense mechanisms in the medicinal fungus Ganoderma sinense.</title>
        <authorList>
            <person name="Zhu Y."/>
            <person name="Xu J."/>
            <person name="Sun C."/>
            <person name="Zhou S."/>
            <person name="Xu H."/>
            <person name="Nelson D.R."/>
            <person name="Qian J."/>
            <person name="Song J."/>
            <person name="Luo H."/>
            <person name="Xiang L."/>
            <person name="Li Y."/>
            <person name="Xu Z."/>
            <person name="Ji A."/>
            <person name="Wang L."/>
            <person name="Lu S."/>
            <person name="Hayward A."/>
            <person name="Sun W."/>
            <person name="Li X."/>
            <person name="Schwartz D.C."/>
            <person name="Wang Y."/>
            <person name="Chen S."/>
        </authorList>
    </citation>
    <scope>NUCLEOTIDE SEQUENCE [LARGE SCALE GENOMIC DNA]</scope>
    <source>
        <strain evidence="3 4">ZZ0214-1</strain>
    </source>
</reference>
<dbReference type="EMBL" id="AYKW01000023">
    <property type="protein sequence ID" value="PIL28409.1"/>
    <property type="molecule type" value="Genomic_DNA"/>
</dbReference>
<comment type="caution">
    <text evidence="3">The sequence shown here is derived from an EMBL/GenBank/DDBJ whole genome shotgun (WGS) entry which is preliminary data.</text>
</comment>
<name>A0A2G8S3Q9_9APHY</name>
<dbReference type="AlphaFoldDB" id="A0A2G8S3Q9"/>
<dbReference type="Gene3D" id="3.30.710.10">
    <property type="entry name" value="Potassium Channel Kv1.1, Chain A"/>
    <property type="match status" value="1"/>
</dbReference>
<keyword evidence="4" id="KW-1185">Reference proteome</keyword>
<accession>A0A2G8S3Q9</accession>
<gene>
    <name evidence="3" type="ORF">GSI_08443</name>
</gene>
<proteinExistence type="predicted"/>
<dbReference type="PROSITE" id="PS50097">
    <property type="entry name" value="BTB"/>
    <property type="match status" value="1"/>
</dbReference>
<feature type="domain" description="BTB" evidence="2">
    <location>
        <begin position="129"/>
        <end position="204"/>
    </location>
</feature>
<dbReference type="SUPFAM" id="SSF54695">
    <property type="entry name" value="POZ domain"/>
    <property type="match status" value="1"/>
</dbReference>
<evidence type="ECO:0000259" key="2">
    <source>
        <dbReference type="PROSITE" id="PS50097"/>
    </source>
</evidence>
<dbReference type="InterPro" id="IPR000210">
    <property type="entry name" value="BTB/POZ_dom"/>
</dbReference>
<dbReference type="OrthoDB" id="2746456at2759"/>
<evidence type="ECO:0000313" key="4">
    <source>
        <dbReference type="Proteomes" id="UP000230002"/>
    </source>
</evidence>
<organism evidence="3 4">
    <name type="scientific">Ganoderma sinense ZZ0214-1</name>
    <dbReference type="NCBI Taxonomy" id="1077348"/>
    <lineage>
        <taxon>Eukaryota</taxon>
        <taxon>Fungi</taxon>
        <taxon>Dikarya</taxon>
        <taxon>Basidiomycota</taxon>
        <taxon>Agaricomycotina</taxon>
        <taxon>Agaricomycetes</taxon>
        <taxon>Polyporales</taxon>
        <taxon>Polyporaceae</taxon>
        <taxon>Ganoderma</taxon>
    </lineage>
</organism>
<evidence type="ECO:0000256" key="1">
    <source>
        <dbReference type="SAM" id="MobiDB-lite"/>
    </source>
</evidence>